<dbReference type="AlphaFoldDB" id="A0A1B0C970"/>
<dbReference type="Proteomes" id="UP000092461">
    <property type="component" value="Unassembled WGS sequence"/>
</dbReference>
<keyword evidence="4" id="KW-1185">Reference proteome</keyword>
<sequence>MRKTPSPTVTIRVRKEEKSRTVFGPDLNDVRLDPNEGIPRFVVKCIECIELPENIKTNGIYRASGNKVLIEGVRKKMNERHHIRKDLIWTFLEKQDVHTLTGSLKLFFAI</sequence>
<evidence type="ECO:0000259" key="2">
    <source>
        <dbReference type="PROSITE" id="PS50238"/>
    </source>
</evidence>
<dbReference type="EMBL" id="AJWK01001964">
    <property type="status" value="NOT_ANNOTATED_CDS"/>
    <property type="molecule type" value="Genomic_DNA"/>
</dbReference>
<dbReference type="SUPFAM" id="SSF48350">
    <property type="entry name" value="GTPase activation domain, GAP"/>
    <property type="match status" value="1"/>
</dbReference>
<feature type="domain" description="Rho-GAP" evidence="2">
    <location>
        <begin position="25"/>
        <end position="110"/>
    </location>
</feature>
<proteinExistence type="predicted"/>
<dbReference type="Pfam" id="PF00620">
    <property type="entry name" value="RhoGAP"/>
    <property type="match status" value="1"/>
</dbReference>
<evidence type="ECO:0000256" key="1">
    <source>
        <dbReference type="ARBA" id="ARBA00022468"/>
    </source>
</evidence>
<dbReference type="VEuPathDB" id="VectorBase:LLOJ000492"/>
<reference evidence="3" key="1">
    <citation type="submission" date="2020-05" db="UniProtKB">
        <authorList>
            <consortium name="EnsemblMetazoa"/>
        </authorList>
    </citation>
    <scope>IDENTIFICATION</scope>
    <source>
        <strain evidence="3">Jacobina</strain>
    </source>
</reference>
<dbReference type="Gene3D" id="1.10.555.10">
    <property type="entry name" value="Rho GTPase activation protein"/>
    <property type="match status" value="1"/>
</dbReference>
<dbReference type="PANTHER" id="PTHR23176:SF129">
    <property type="entry name" value="RHO GTPASE ACTIVATING PROTEIN AT 16F, ISOFORM E-RELATED"/>
    <property type="match status" value="1"/>
</dbReference>
<protein>
    <recommendedName>
        <fullName evidence="2">Rho-GAP domain-containing protein</fullName>
    </recommendedName>
</protein>
<name>A0A1B0C970_LUTLO</name>
<dbReference type="EnsemblMetazoa" id="LLOJ000492-RA">
    <property type="protein sequence ID" value="LLOJ000492-PA"/>
    <property type="gene ID" value="LLOJ000492"/>
</dbReference>
<dbReference type="GO" id="GO:0007165">
    <property type="term" value="P:signal transduction"/>
    <property type="evidence" value="ECO:0007669"/>
    <property type="project" value="InterPro"/>
</dbReference>
<accession>A0A1B0C970</accession>
<dbReference type="GO" id="GO:0005096">
    <property type="term" value="F:GTPase activator activity"/>
    <property type="evidence" value="ECO:0007669"/>
    <property type="project" value="UniProtKB-KW"/>
</dbReference>
<organism evidence="3 4">
    <name type="scientific">Lutzomyia longipalpis</name>
    <name type="common">Sand fly</name>
    <dbReference type="NCBI Taxonomy" id="7200"/>
    <lineage>
        <taxon>Eukaryota</taxon>
        <taxon>Metazoa</taxon>
        <taxon>Ecdysozoa</taxon>
        <taxon>Arthropoda</taxon>
        <taxon>Hexapoda</taxon>
        <taxon>Insecta</taxon>
        <taxon>Pterygota</taxon>
        <taxon>Neoptera</taxon>
        <taxon>Endopterygota</taxon>
        <taxon>Diptera</taxon>
        <taxon>Nematocera</taxon>
        <taxon>Psychodoidea</taxon>
        <taxon>Psychodidae</taxon>
        <taxon>Lutzomyia</taxon>
        <taxon>Lutzomyia</taxon>
    </lineage>
</organism>
<dbReference type="PROSITE" id="PS50238">
    <property type="entry name" value="RHOGAP"/>
    <property type="match status" value="1"/>
</dbReference>
<dbReference type="InterPro" id="IPR008936">
    <property type="entry name" value="Rho_GTPase_activation_prot"/>
</dbReference>
<evidence type="ECO:0000313" key="3">
    <source>
        <dbReference type="EnsemblMetazoa" id="LLOJ000492-PA"/>
    </source>
</evidence>
<dbReference type="InterPro" id="IPR000198">
    <property type="entry name" value="RhoGAP_dom"/>
</dbReference>
<dbReference type="GO" id="GO:0005737">
    <property type="term" value="C:cytoplasm"/>
    <property type="evidence" value="ECO:0007669"/>
    <property type="project" value="TreeGrafter"/>
</dbReference>
<dbReference type="VEuPathDB" id="VectorBase:LLONM1_011129"/>
<evidence type="ECO:0000313" key="4">
    <source>
        <dbReference type="Proteomes" id="UP000092461"/>
    </source>
</evidence>
<dbReference type="InterPro" id="IPR050729">
    <property type="entry name" value="Rho-GAP"/>
</dbReference>
<keyword evidence="1" id="KW-0343">GTPase activation</keyword>
<dbReference type="PANTHER" id="PTHR23176">
    <property type="entry name" value="RHO/RAC/CDC GTPASE-ACTIVATING PROTEIN"/>
    <property type="match status" value="1"/>
</dbReference>